<accession>A0A0P1FB00</accession>
<sequence>MKIMVTGDSHSGPIGRGLQMLRDAKKEPSGIVVRPLGIGNLLPTAFFRDAGTHAEILPPEFRKNLEQLPPAMPQVDVMALSMPLWPMRVVHKMNRQKLTLNPEFETDQLISHQVFQQMVLTEQQYVLKLIGLFQRQNIRTVVISGPGLFRDNGLFARRPHPYVFGIFNRYREIMKTELSRRDVPVLDIPAAALDDEGFMHDALRHPNPKDGHHANGDYGLMVLEQLQTWRSQVSLESA</sequence>
<dbReference type="RefSeq" id="WP_058238505.1">
    <property type="nucleotide sequence ID" value="NZ_CYPW01000006.1"/>
</dbReference>
<protein>
    <recommendedName>
        <fullName evidence="3">SGNH hydrolase-type esterase domain-containing protein</fullName>
    </recommendedName>
</protein>
<evidence type="ECO:0000313" key="2">
    <source>
        <dbReference type="Proteomes" id="UP000054823"/>
    </source>
</evidence>
<dbReference type="Proteomes" id="UP000054823">
    <property type="component" value="Unassembled WGS sequence"/>
</dbReference>
<dbReference type="OrthoDB" id="7851395at2"/>
<dbReference type="EMBL" id="CYPW01000006">
    <property type="protein sequence ID" value="CUH51153.1"/>
    <property type="molecule type" value="Genomic_DNA"/>
</dbReference>
<keyword evidence="2" id="KW-1185">Reference proteome</keyword>
<gene>
    <name evidence="1" type="ORF">SHM7688_00586</name>
</gene>
<name>A0A0P1FB00_9RHOB</name>
<evidence type="ECO:0008006" key="3">
    <source>
        <dbReference type="Google" id="ProtNLM"/>
    </source>
</evidence>
<reference evidence="1 2" key="1">
    <citation type="submission" date="2015-09" db="EMBL/GenBank/DDBJ databases">
        <authorList>
            <consortium name="Swine Surveillance"/>
        </authorList>
    </citation>
    <scope>NUCLEOTIDE SEQUENCE [LARGE SCALE GENOMIC DNA]</scope>
    <source>
        <strain evidence="1 2">CECT 7688</strain>
    </source>
</reference>
<organism evidence="1 2">
    <name type="scientific">Shimia marina</name>
    <dbReference type="NCBI Taxonomy" id="321267"/>
    <lineage>
        <taxon>Bacteria</taxon>
        <taxon>Pseudomonadati</taxon>
        <taxon>Pseudomonadota</taxon>
        <taxon>Alphaproteobacteria</taxon>
        <taxon>Rhodobacterales</taxon>
        <taxon>Roseobacteraceae</taxon>
    </lineage>
</organism>
<dbReference type="STRING" id="321267.SHM7688_00586"/>
<proteinExistence type="predicted"/>
<evidence type="ECO:0000313" key="1">
    <source>
        <dbReference type="EMBL" id="CUH51153.1"/>
    </source>
</evidence>
<dbReference type="AlphaFoldDB" id="A0A0P1FB00"/>